<dbReference type="PANTHER" id="PTHR24221:SF654">
    <property type="entry name" value="ATP-BINDING CASSETTE SUB-FAMILY B MEMBER 6"/>
    <property type="match status" value="1"/>
</dbReference>
<comment type="similarity">
    <text evidence="9">Belongs to the ABC transporter superfamily. Siderophore-Fe(3+) uptake transporter (SIUT) (TC 3.A.1.21) family.</text>
</comment>
<keyword evidence="3 11" id="KW-0812">Transmembrane</keyword>
<keyword evidence="2" id="KW-0997">Cell inner membrane</keyword>
<dbReference type="RefSeq" id="WP_168937981.1">
    <property type="nucleotide sequence ID" value="NZ_JABAGA010000005.1"/>
</dbReference>
<dbReference type="GO" id="GO:0034040">
    <property type="term" value="F:ATPase-coupled lipid transmembrane transporter activity"/>
    <property type="evidence" value="ECO:0007669"/>
    <property type="project" value="TreeGrafter"/>
</dbReference>
<evidence type="ECO:0000256" key="1">
    <source>
        <dbReference type="ARBA" id="ARBA00004429"/>
    </source>
</evidence>
<evidence type="ECO:0000256" key="4">
    <source>
        <dbReference type="ARBA" id="ARBA00022741"/>
    </source>
</evidence>
<dbReference type="NCBIfam" id="TIGR02868">
    <property type="entry name" value="CydC"/>
    <property type="match status" value="1"/>
</dbReference>
<keyword evidence="4" id="KW-0547">Nucleotide-binding</keyword>
<evidence type="ECO:0000313" key="15">
    <source>
        <dbReference type="Proteomes" id="UP000589552"/>
    </source>
</evidence>
<dbReference type="GO" id="GO:0034775">
    <property type="term" value="P:glutathione transmembrane transport"/>
    <property type="evidence" value="ECO:0007669"/>
    <property type="project" value="InterPro"/>
</dbReference>
<organism evidence="14 15">
    <name type="scientific">Corynebacterium xerosis</name>
    <dbReference type="NCBI Taxonomy" id="1725"/>
    <lineage>
        <taxon>Bacteria</taxon>
        <taxon>Bacillati</taxon>
        <taxon>Actinomycetota</taxon>
        <taxon>Actinomycetes</taxon>
        <taxon>Mycobacteriales</taxon>
        <taxon>Corynebacteriaceae</taxon>
        <taxon>Corynebacterium</taxon>
    </lineage>
</organism>
<evidence type="ECO:0000256" key="6">
    <source>
        <dbReference type="ARBA" id="ARBA00022967"/>
    </source>
</evidence>
<feature type="domain" description="ABC transporter" evidence="12">
    <location>
        <begin position="342"/>
        <end position="541"/>
    </location>
</feature>
<dbReference type="GO" id="GO:0016887">
    <property type="term" value="F:ATP hydrolysis activity"/>
    <property type="evidence" value="ECO:0007669"/>
    <property type="project" value="InterPro"/>
</dbReference>
<comment type="caution">
    <text evidence="14">The sequence shown here is derived from an EMBL/GenBank/DDBJ whole genome shotgun (WGS) entry which is preliminary data.</text>
</comment>
<dbReference type="Pfam" id="PF00005">
    <property type="entry name" value="ABC_tran"/>
    <property type="match status" value="1"/>
</dbReference>
<dbReference type="InterPro" id="IPR027417">
    <property type="entry name" value="P-loop_NTPase"/>
</dbReference>
<dbReference type="InterPro" id="IPR011527">
    <property type="entry name" value="ABC1_TM_dom"/>
</dbReference>
<evidence type="ECO:0000313" key="14">
    <source>
        <dbReference type="EMBL" id="NMF09658.1"/>
    </source>
</evidence>
<accession>A0A7X9SXJ1</accession>
<dbReference type="InterPro" id="IPR036640">
    <property type="entry name" value="ABC1_TM_sf"/>
</dbReference>
<feature type="transmembrane region" description="Helical" evidence="11">
    <location>
        <begin position="251"/>
        <end position="272"/>
    </location>
</feature>
<name>A0A7X9SXJ1_9CORY</name>
<evidence type="ECO:0000256" key="10">
    <source>
        <dbReference type="SAM" id="MobiDB-lite"/>
    </source>
</evidence>
<dbReference type="GO" id="GO:0140359">
    <property type="term" value="F:ABC-type transporter activity"/>
    <property type="evidence" value="ECO:0007669"/>
    <property type="project" value="InterPro"/>
</dbReference>
<sequence length="542" mass="55880">MSLSADVRALRSARPLTGLTWRELIAPVAAGSVTLLSALALTIVSAWLITKAWQQPSVMDLTVAVTAVRALGISRAVFRYVDRVVSHDLALRCAARTRVSAYRALADDPSSRVLRLGRGALLTRLGDDVDLVSDVVVRALVPAGVAVTTSAAAVGFTALLSPAAAAVLVLGLIVAGTCAPWAAARAARIAAAERAAAVEDHVAAVDRVLIDSPALRVRGEIDGALADADRAACRLAHAEESAAPADAAGNAISVLASALTVIAVLVVAGMAAPDHSPQWMGVLALLPLAAFESVAALPGAAVAVTGAAGAARRLAELTDSGHSGDPGEPDATEASSRETSPDTTPDAPRVHARNLVYGHDRDVGERDLDLPFGARETIVEPSGSGKTTLLMTLAGLLPARGGEFSADGALFVAEDGHVFATTVRDNLAVGARHATDDMMNDTLRAVGLGDWVAGLPDGLGTVLAAGADDMSGGQRRRLLLTRALLTDAPILLLDEPFEHLDDAGAAELRAILDSPDLPGARPERTIIVVEHPRTTMRGDHEH</sequence>
<dbReference type="PANTHER" id="PTHR24221">
    <property type="entry name" value="ATP-BINDING CASSETTE SUB-FAMILY B"/>
    <property type="match status" value="1"/>
</dbReference>
<dbReference type="Gene3D" id="1.20.1560.10">
    <property type="entry name" value="ABC transporter type 1, transmembrane domain"/>
    <property type="match status" value="1"/>
</dbReference>
<evidence type="ECO:0000256" key="5">
    <source>
        <dbReference type="ARBA" id="ARBA00022840"/>
    </source>
</evidence>
<evidence type="ECO:0000256" key="8">
    <source>
        <dbReference type="ARBA" id="ARBA00023136"/>
    </source>
</evidence>
<dbReference type="GO" id="GO:0005524">
    <property type="term" value="F:ATP binding"/>
    <property type="evidence" value="ECO:0007669"/>
    <property type="project" value="UniProtKB-KW"/>
</dbReference>
<evidence type="ECO:0000256" key="2">
    <source>
        <dbReference type="ARBA" id="ARBA00022519"/>
    </source>
</evidence>
<feature type="domain" description="ABC transmembrane type-1" evidence="13">
    <location>
        <begin position="28"/>
        <end position="196"/>
    </location>
</feature>
<dbReference type="Gene3D" id="3.40.50.300">
    <property type="entry name" value="P-loop containing nucleotide triphosphate hydrolases"/>
    <property type="match status" value="1"/>
</dbReference>
<keyword evidence="6" id="KW-1278">Translocase</keyword>
<dbReference type="SUPFAM" id="SSF52540">
    <property type="entry name" value="P-loop containing nucleoside triphosphate hydrolases"/>
    <property type="match status" value="1"/>
</dbReference>
<evidence type="ECO:0000256" key="11">
    <source>
        <dbReference type="SAM" id="Phobius"/>
    </source>
</evidence>
<dbReference type="InterPro" id="IPR003439">
    <property type="entry name" value="ABC_transporter-like_ATP-bd"/>
</dbReference>
<dbReference type="SMART" id="SM00382">
    <property type="entry name" value="AAA"/>
    <property type="match status" value="1"/>
</dbReference>
<evidence type="ECO:0000256" key="3">
    <source>
        <dbReference type="ARBA" id="ARBA00022692"/>
    </source>
</evidence>
<dbReference type="InterPro" id="IPR014223">
    <property type="entry name" value="ABC_CydC/D"/>
</dbReference>
<comment type="subcellular location">
    <subcellularLocation>
        <location evidence="1">Cell inner membrane</location>
        <topology evidence="1">Multi-pass membrane protein</topology>
    </subcellularLocation>
</comment>
<gene>
    <name evidence="14" type="primary">cydC</name>
    <name evidence="14" type="ORF">HF852_08640</name>
</gene>
<keyword evidence="5" id="KW-0067">ATP-binding</keyword>
<dbReference type="SUPFAM" id="SSF90123">
    <property type="entry name" value="ABC transporter transmembrane region"/>
    <property type="match status" value="1"/>
</dbReference>
<dbReference type="PROSITE" id="PS50893">
    <property type="entry name" value="ABC_TRANSPORTER_2"/>
    <property type="match status" value="1"/>
</dbReference>
<dbReference type="GO" id="GO:0005886">
    <property type="term" value="C:plasma membrane"/>
    <property type="evidence" value="ECO:0007669"/>
    <property type="project" value="UniProtKB-SubCell"/>
</dbReference>
<evidence type="ECO:0000256" key="9">
    <source>
        <dbReference type="ARBA" id="ARBA00023455"/>
    </source>
</evidence>
<feature type="region of interest" description="Disordered" evidence="10">
    <location>
        <begin position="317"/>
        <end position="351"/>
    </location>
</feature>
<feature type="transmembrane region" description="Helical" evidence="11">
    <location>
        <begin position="278"/>
        <end position="304"/>
    </location>
</feature>
<proteinExistence type="inferred from homology"/>
<reference evidence="14 15" key="1">
    <citation type="submission" date="2020-04" db="EMBL/GenBank/DDBJ databases">
        <authorList>
            <person name="Hitch T.C.A."/>
            <person name="Wylensek D."/>
            <person name="Clavel T."/>
        </authorList>
    </citation>
    <scope>NUCLEOTIDE SEQUENCE [LARGE SCALE GENOMIC DNA]</scope>
    <source>
        <strain evidence="14 15">BL-383-APC-2I</strain>
    </source>
</reference>
<keyword evidence="8 11" id="KW-0472">Membrane</keyword>
<dbReference type="EMBL" id="JABAGA010000005">
    <property type="protein sequence ID" value="NMF09658.1"/>
    <property type="molecule type" value="Genomic_DNA"/>
</dbReference>
<feature type="transmembrane region" description="Helical" evidence="11">
    <location>
        <begin position="24"/>
        <end position="49"/>
    </location>
</feature>
<dbReference type="InterPro" id="IPR039421">
    <property type="entry name" value="Type_1_exporter"/>
</dbReference>
<keyword evidence="7 11" id="KW-1133">Transmembrane helix</keyword>
<evidence type="ECO:0000256" key="7">
    <source>
        <dbReference type="ARBA" id="ARBA00022989"/>
    </source>
</evidence>
<dbReference type="Proteomes" id="UP000589552">
    <property type="component" value="Unassembled WGS sequence"/>
</dbReference>
<protein>
    <submittedName>
        <fullName evidence="14">Thiol reductant ABC exporter subunit CydC</fullName>
    </submittedName>
</protein>
<keyword evidence="2" id="KW-1003">Cell membrane</keyword>
<dbReference type="InterPro" id="IPR003593">
    <property type="entry name" value="AAA+_ATPase"/>
</dbReference>
<dbReference type="PROSITE" id="PS50929">
    <property type="entry name" value="ABC_TM1F"/>
    <property type="match status" value="1"/>
</dbReference>
<feature type="transmembrane region" description="Helical" evidence="11">
    <location>
        <begin position="163"/>
        <end position="184"/>
    </location>
</feature>
<evidence type="ECO:0000259" key="13">
    <source>
        <dbReference type="PROSITE" id="PS50929"/>
    </source>
</evidence>
<dbReference type="AlphaFoldDB" id="A0A7X9SXJ1"/>
<evidence type="ECO:0000259" key="12">
    <source>
        <dbReference type="PROSITE" id="PS50893"/>
    </source>
</evidence>
<feature type="transmembrane region" description="Helical" evidence="11">
    <location>
        <begin position="135"/>
        <end position="157"/>
    </location>
</feature>
<dbReference type="GO" id="GO:0045454">
    <property type="term" value="P:cell redox homeostasis"/>
    <property type="evidence" value="ECO:0007669"/>
    <property type="project" value="InterPro"/>
</dbReference>